<organism evidence="1 2">
    <name type="scientific">Sulfitobacter mediterraneus</name>
    <dbReference type="NCBI Taxonomy" id="83219"/>
    <lineage>
        <taxon>Bacteria</taxon>
        <taxon>Pseudomonadati</taxon>
        <taxon>Pseudomonadota</taxon>
        <taxon>Alphaproteobacteria</taxon>
        <taxon>Rhodobacterales</taxon>
        <taxon>Roseobacteraceae</taxon>
        <taxon>Sulfitobacter</taxon>
    </lineage>
</organism>
<evidence type="ECO:0000313" key="2">
    <source>
        <dbReference type="Proteomes" id="UP000244092"/>
    </source>
</evidence>
<evidence type="ECO:0000313" key="1">
    <source>
        <dbReference type="EMBL" id="PTX74304.1"/>
    </source>
</evidence>
<name>A0A2T6CFN3_9RHOB</name>
<sequence>MYSRFPSERIQIMIEATTNPAARSIMQNAHAERAAAVQGVWAWLMGKTSR</sequence>
<accession>A0A2T6CFN3</accession>
<dbReference type="Proteomes" id="UP000244092">
    <property type="component" value="Unassembled WGS sequence"/>
</dbReference>
<dbReference type="EMBL" id="QBKU01000004">
    <property type="protein sequence ID" value="PTX74304.1"/>
    <property type="molecule type" value="Genomic_DNA"/>
</dbReference>
<proteinExistence type="predicted"/>
<reference evidence="1 2" key="1">
    <citation type="submission" date="2018-04" db="EMBL/GenBank/DDBJ databases">
        <title>Genomic Encyclopedia of Archaeal and Bacterial Type Strains, Phase II (KMG-II): from individual species to whole genera.</title>
        <authorList>
            <person name="Goeker M."/>
        </authorList>
    </citation>
    <scope>NUCLEOTIDE SEQUENCE [LARGE SCALE GENOMIC DNA]</scope>
    <source>
        <strain evidence="1 2">DSM 12244</strain>
    </source>
</reference>
<comment type="caution">
    <text evidence="1">The sequence shown here is derived from an EMBL/GenBank/DDBJ whole genome shotgun (WGS) entry which is preliminary data.</text>
</comment>
<dbReference type="AlphaFoldDB" id="A0A2T6CFN3"/>
<gene>
    <name evidence="1" type="ORF">C8N31_104185</name>
</gene>
<protein>
    <submittedName>
        <fullName evidence="1">Uncharacterized protein</fullName>
    </submittedName>
</protein>